<accession>A0A2S0PCG2</accession>
<feature type="transmembrane region" description="Helical" evidence="1">
    <location>
        <begin position="131"/>
        <end position="149"/>
    </location>
</feature>
<protein>
    <submittedName>
        <fullName evidence="2">DUF2628 domain-containing protein</fullName>
    </submittedName>
</protein>
<keyword evidence="1" id="KW-1133">Transmembrane helix</keyword>
<evidence type="ECO:0000256" key="1">
    <source>
        <dbReference type="SAM" id="Phobius"/>
    </source>
</evidence>
<dbReference type="Pfam" id="PF10947">
    <property type="entry name" value="DUF2628"/>
    <property type="match status" value="1"/>
</dbReference>
<name>A0A2S0PCG2_9NEIS</name>
<dbReference type="STRING" id="1122240.GCA_000620105_01569"/>
<dbReference type="KEGG" id="maer:DAI18_13580"/>
<keyword evidence="1" id="KW-0472">Membrane</keyword>
<dbReference type="InterPro" id="IPR024399">
    <property type="entry name" value="DUF2628"/>
</dbReference>
<sequence>MVSWPVLNDSDGRLPGHRRDRISLMASCSHCGTAIVADAAESSAEVPAGREAERLFVDLYYDFIRQSWDRAEHRPLKLGWSWPAFLFSFLWLGYRKMYQQAWCVMSIVLMLDAGFRIMLADDFRGMVLAQSGVRLFFAILLGALGMRLYQWHVKRRIADIQARYEPEQAWAELARQGSTNLWAVFGLLFFFFALSLHVIPLMLYPLSA</sequence>
<proteinExistence type="predicted"/>
<keyword evidence="3" id="KW-1185">Reference proteome</keyword>
<organism evidence="2 3">
    <name type="scientific">Microvirgula aerodenitrificans</name>
    <dbReference type="NCBI Taxonomy" id="57480"/>
    <lineage>
        <taxon>Bacteria</taxon>
        <taxon>Pseudomonadati</taxon>
        <taxon>Pseudomonadota</taxon>
        <taxon>Betaproteobacteria</taxon>
        <taxon>Neisseriales</taxon>
        <taxon>Aquaspirillaceae</taxon>
        <taxon>Microvirgula</taxon>
    </lineage>
</organism>
<dbReference type="Proteomes" id="UP000244173">
    <property type="component" value="Chromosome"/>
</dbReference>
<feature type="transmembrane region" description="Helical" evidence="1">
    <location>
        <begin position="101"/>
        <end position="119"/>
    </location>
</feature>
<feature type="transmembrane region" description="Helical" evidence="1">
    <location>
        <begin position="78"/>
        <end position="94"/>
    </location>
</feature>
<evidence type="ECO:0000313" key="2">
    <source>
        <dbReference type="EMBL" id="AVY94957.1"/>
    </source>
</evidence>
<reference evidence="2 3" key="1">
    <citation type="submission" date="2018-04" db="EMBL/GenBank/DDBJ databases">
        <title>Denitrifier Microvirgula.</title>
        <authorList>
            <person name="Anderson E."/>
            <person name="Jang J."/>
            <person name="Ishii S."/>
        </authorList>
    </citation>
    <scope>NUCLEOTIDE SEQUENCE [LARGE SCALE GENOMIC DNA]</scope>
    <source>
        <strain evidence="2 3">BE2.4</strain>
    </source>
</reference>
<dbReference type="EMBL" id="CP028519">
    <property type="protein sequence ID" value="AVY94957.1"/>
    <property type="molecule type" value="Genomic_DNA"/>
</dbReference>
<evidence type="ECO:0000313" key="3">
    <source>
        <dbReference type="Proteomes" id="UP000244173"/>
    </source>
</evidence>
<keyword evidence="1" id="KW-0812">Transmembrane</keyword>
<feature type="transmembrane region" description="Helical" evidence="1">
    <location>
        <begin position="181"/>
        <end position="204"/>
    </location>
</feature>
<gene>
    <name evidence="2" type="ORF">DAI18_13580</name>
</gene>
<dbReference type="AlphaFoldDB" id="A0A2S0PCG2"/>